<evidence type="ECO:0000256" key="2">
    <source>
        <dbReference type="ARBA" id="ARBA00023002"/>
    </source>
</evidence>
<dbReference type="Pfam" id="PF13561">
    <property type="entry name" value="adh_short_C2"/>
    <property type="match status" value="1"/>
</dbReference>
<dbReference type="Proteomes" id="UP000008311">
    <property type="component" value="Unassembled WGS sequence"/>
</dbReference>
<accession>B9RTX4</accession>
<keyword evidence="4" id="KW-1185">Reference proteome</keyword>
<evidence type="ECO:0000313" key="3">
    <source>
        <dbReference type="EMBL" id="EEF45356.1"/>
    </source>
</evidence>
<keyword evidence="2 3" id="KW-0560">Oxidoreductase</keyword>
<evidence type="ECO:0000256" key="1">
    <source>
        <dbReference type="ARBA" id="ARBA00006484"/>
    </source>
</evidence>
<comment type="similarity">
    <text evidence="1">Belongs to the short-chain dehydrogenases/reductases (SDR) family.</text>
</comment>
<dbReference type="EC" id="1.1.1.47" evidence="3"/>
<dbReference type="PROSITE" id="PS00061">
    <property type="entry name" value="ADH_SHORT"/>
    <property type="match status" value="1"/>
</dbReference>
<dbReference type="SUPFAM" id="SSF51735">
    <property type="entry name" value="NAD(P)-binding Rossmann-fold domains"/>
    <property type="match status" value="1"/>
</dbReference>
<dbReference type="Gene3D" id="3.40.50.720">
    <property type="entry name" value="NAD(P)-binding Rossmann-like Domain"/>
    <property type="match status" value="1"/>
</dbReference>
<dbReference type="PRINTS" id="PR00080">
    <property type="entry name" value="SDRFAMILY"/>
</dbReference>
<dbReference type="PRINTS" id="PR00081">
    <property type="entry name" value="GDHRDH"/>
</dbReference>
<sequence length="244" mass="26782">MAGKDSFSDRKDSGIGRAVCYHFALESASVAFTYVEGIEEKDKDDTLQMLYSVQATGARDPIAVPDLGFDENCERVVDQVVTEYGRVDILVNNAAEQHLTKSMDDITAPRLERVFRTNIFSQFFMTRHCLKHMKEGSSVINSTSVTAYTGGSEILDYSSTKGAIVAFTRGLALQLVGRGIRVNGVAPGPVWTPLQPASMPPEMVKRLGSQVPMGRAAQPYEIAPSYVFLASNECSSYFIEFDLV</sequence>
<dbReference type="AlphaFoldDB" id="B9RTX4"/>
<dbReference type="EMBL" id="EQ973814">
    <property type="protein sequence ID" value="EEF45356.1"/>
    <property type="molecule type" value="Genomic_DNA"/>
</dbReference>
<dbReference type="InterPro" id="IPR036291">
    <property type="entry name" value="NAD(P)-bd_dom_sf"/>
</dbReference>
<dbReference type="STRING" id="3988.B9RTX4"/>
<gene>
    <name evidence="3" type="ORF">RCOM_0913610</name>
</gene>
<dbReference type="InParanoid" id="B9RTX4"/>
<organism evidence="3 4">
    <name type="scientific">Ricinus communis</name>
    <name type="common">Castor bean</name>
    <dbReference type="NCBI Taxonomy" id="3988"/>
    <lineage>
        <taxon>Eukaryota</taxon>
        <taxon>Viridiplantae</taxon>
        <taxon>Streptophyta</taxon>
        <taxon>Embryophyta</taxon>
        <taxon>Tracheophyta</taxon>
        <taxon>Spermatophyta</taxon>
        <taxon>Magnoliopsida</taxon>
        <taxon>eudicotyledons</taxon>
        <taxon>Gunneridae</taxon>
        <taxon>Pentapetalae</taxon>
        <taxon>rosids</taxon>
        <taxon>fabids</taxon>
        <taxon>Malpighiales</taxon>
        <taxon>Euphorbiaceae</taxon>
        <taxon>Acalyphoideae</taxon>
        <taxon>Acalypheae</taxon>
        <taxon>Ricinus</taxon>
    </lineage>
</organism>
<dbReference type="PANTHER" id="PTHR48107:SF16">
    <property type="entry name" value="NADPH-DEPENDENT ALDEHYDE REDUCTASE 1, CHLOROPLASTIC"/>
    <property type="match status" value="1"/>
</dbReference>
<reference evidence="4" key="1">
    <citation type="journal article" date="2010" name="Nat. Biotechnol.">
        <title>Draft genome sequence of the oilseed species Ricinus communis.</title>
        <authorList>
            <person name="Chan A.P."/>
            <person name="Crabtree J."/>
            <person name="Zhao Q."/>
            <person name="Lorenzi H."/>
            <person name="Orvis J."/>
            <person name="Puiu D."/>
            <person name="Melake-Berhan A."/>
            <person name="Jones K.M."/>
            <person name="Redman J."/>
            <person name="Chen G."/>
            <person name="Cahoon E.B."/>
            <person name="Gedil M."/>
            <person name="Stanke M."/>
            <person name="Haas B.J."/>
            <person name="Wortman J.R."/>
            <person name="Fraser-Liggett C.M."/>
            <person name="Ravel J."/>
            <person name="Rabinowicz P.D."/>
        </authorList>
    </citation>
    <scope>NUCLEOTIDE SEQUENCE [LARGE SCALE GENOMIC DNA]</scope>
    <source>
        <strain evidence="4">cv. Hale</strain>
    </source>
</reference>
<dbReference type="InterPro" id="IPR020904">
    <property type="entry name" value="Sc_DH/Rdtase_CS"/>
</dbReference>
<dbReference type="InterPro" id="IPR002347">
    <property type="entry name" value="SDR_fam"/>
</dbReference>
<proteinExistence type="inferred from homology"/>
<dbReference type="GO" id="GO:0047936">
    <property type="term" value="F:glucose 1-dehydrogenase [NAD(P)+] activity"/>
    <property type="evidence" value="ECO:0007669"/>
    <property type="project" value="UniProtKB-EC"/>
</dbReference>
<dbReference type="PANTHER" id="PTHR48107">
    <property type="entry name" value="NADPH-DEPENDENT ALDEHYDE REDUCTASE-LIKE PROTEIN, CHLOROPLASTIC-RELATED"/>
    <property type="match status" value="1"/>
</dbReference>
<protein>
    <submittedName>
        <fullName evidence="3">Short chain dehydrogenase, putative</fullName>
        <ecNumber evidence="3">1.1.1.47</ecNumber>
    </submittedName>
</protein>
<dbReference type="eggNOG" id="KOG0725">
    <property type="taxonomic scope" value="Eukaryota"/>
</dbReference>
<evidence type="ECO:0000313" key="4">
    <source>
        <dbReference type="Proteomes" id="UP000008311"/>
    </source>
</evidence>
<name>B9RTX4_RICCO</name>